<gene>
    <name evidence="3" type="ORF">CKA38_14545</name>
</gene>
<dbReference type="KEGG" id="elut:CKA38_14545"/>
<keyword evidence="2" id="KW-0812">Transmembrane</keyword>
<keyword evidence="2" id="KW-0472">Membrane</keyword>
<keyword evidence="4" id="KW-1185">Reference proteome</keyword>
<evidence type="ECO:0000256" key="2">
    <source>
        <dbReference type="SAM" id="Phobius"/>
    </source>
</evidence>
<accession>A0A2U8E5U4</accession>
<name>A0A2U8E5U4_9BACT</name>
<sequence>MPLSGWVVFISIIGATFGVFAVEQYRVGMHETRLEKLEIKYEESSRLLHRIDQKMDSLQHQFEKRYTSP</sequence>
<dbReference type="AlphaFoldDB" id="A0A2U8E5U4"/>
<proteinExistence type="predicted"/>
<dbReference type="Proteomes" id="UP000244896">
    <property type="component" value="Chromosome"/>
</dbReference>
<keyword evidence="2" id="KW-1133">Transmembrane helix</keyword>
<feature type="coiled-coil region" evidence="1">
    <location>
        <begin position="34"/>
        <end position="61"/>
    </location>
</feature>
<organism evidence="3 4">
    <name type="scientific">Ereboglobus luteus</name>
    <dbReference type="NCBI Taxonomy" id="1796921"/>
    <lineage>
        <taxon>Bacteria</taxon>
        <taxon>Pseudomonadati</taxon>
        <taxon>Verrucomicrobiota</taxon>
        <taxon>Opitutia</taxon>
        <taxon>Opitutales</taxon>
        <taxon>Opitutaceae</taxon>
        <taxon>Ereboglobus</taxon>
    </lineage>
</organism>
<evidence type="ECO:0000256" key="1">
    <source>
        <dbReference type="SAM" id="Coils"/>
    </source>
</evidence>
<protein>
    <submittedName>
        <fullName evidence="3">Uncharacterized protein</fullName>
    </submittedName>
</protein>
<dbReference type="EMBL" id="CP023004">
    <property type="protein sequence ID" value="AWI10309.1"/>
    <property type="molecule type" value="Genomic_DNA"/>
</dbReference>
<evidence type="ECO:0000313" key="4">
    <source>
        <dbReference type="Proteomes" id="UP000244896"/>
    </source>
</evidence>
<reference evidence="3 4" key="1">
    <citation type="journal article" date="2018" name="Syst. Appl. Microbiol.">
        <title>Ereboglobus luteus gen. nov. sp. nov. from cockroach guts, and new insights into the oxygen relationship of the genera Opitutus and Didymococcus (Verrucomicrobia: Opitutaceae).</title>
        <authorList>
            <person name="Tegtmeier D."/>
            <person name="Belitz A."/>
            <person name="Radek R."/>
            <person name="Heimerl T."/>
            <person name="Brune A."/>
        </authorList>
    </citation>
    <scope>NUCLEOTIDE SEQUENCE [LARGE SCALE GENOMIC DNA]</scope>
    <source>
        <strain evidence="3 4">Ho45</strain>
    </source>
</reference>
<keyword evidence="1" id="KW-0175">Coiled coil</keyword>
<evidence type="ECO:0000313" key="3">
    <source>
        <dbReference type="EMBL" id="AWI10309.1"/>
    </source>
</evidence>
<feature type="transmembrane region" description="Helical" evidence="2">
    <location>
        <begin position="6"/>
        <end position="25"/>
    </location>
</feature>
<dbReference type="RefSeq" id="WP_108826212.1">
    <property type="nucleotide sequence ID" value="NZ_CP023004.1"/>
</dbReference>